<accession>A0A067KCU6</accession>
<keyword evidence="2" id="KW-1185">Reference proteome</keyword>
<evidence type="ECO:0000313" key="1">
    <source>
        <dbReference type="EMBL" id="KDP30060.1"/>
    </source>
</evidence>
<proteinExistence type="predicted"/>
<gene>
    <name evidence="1" type="ORF">JCGZ_18385</name>
</gene>
<sequence length="72" mass="8669">MVRRGRGRCRGNQPQQDEIPEIRRMIEDLTQAVQASLRSVRNPWKPKWRLRKATTKTLIFKKLLRVKRKSRT</sequence>
<name>A0A067KCU6_JATCU</name>
<dbReference type="AlphaFoldDB" id="A0A067KCU6"/>
<reference evidence="1 2" key="1">
    <citation type="journal article" date="2014" name="PLoS ONE">
        <title>Global Analysis of Gene Expression Profiles in Physic Nut (Jatropha curcas L.) Seedlings Exposed to Salt Stress.</title>
        <authorList>
            <person name="Zhang L."/>
            <person name="Zhang C."/>
            <person name="Wu P."/>
            <person name="Chen Y."/>
            <person name="Li M."/>
            <person name="Jiang H."/>
            <person name="Wu G."/>
        </authorList>
    </citation>
    <scope>NUCLEOTIDE SEQUENCE [LARGE SCALE GENOMIC DNA]</scope>
    <source>
        <strain evidence="2">cv. GZQX0401</strain>
        <tissue evidence="1">Young leaves</tissue>
    </source>
</reference>
<organism evidence="1 2">
    <name type="scientific">Jatropha curcas</name>
    <name type="common">Barbados nut</name>
    <dbReference type="NCBI Taxonomy" id="180498"/>
    <lineage>
        <taxon>Eukaryota</taxon>
        <taxon>Viridiplantae</taxon>
        <taxon>Streptophyta</taxon>
        <taxon>Embryophyta</taxon>
        <taxon>Tracheophyta</taxon>
        <taxon>Spermatophyta</taxon>
        <taxon>Magnoliopsida</taxon>
        <taxon>eudicotyledons</taxon>
        <taxon>Gunneridae</taxon>
        <taxon>Pentapetalae</taxon>
        <taxon>rosids</taxon>
        <taxon>fabids</taxon>
        <taxon>Malpighiales</taxon>
        <taxon>Euphorbiaceae</taxon>
        <taxon>Crotonoideae</taxon>
        <taxon>Jatropheae</taxon>
        <taxon>Jatropha</taxon>
    </lineage>
</organism>
<protein>
    <submittedName>
        <fullName evidence="1">Uncharacterized protein</fullName>
    </submittedName>
</protein>
<evidence type="ECO:0000313" key="2">
    <source>
        <dbReference type="Proteomes" id="UP000027138"/>
    </source>
</evidence>
<dbReference type="EMBL" id="KK914714">
    <property type="protein sequence ID" value="KDP30060.1"/>
    <property type="molecule type" value="Genomic_DNA"/>
</dbReference>
<dbReference type="Proteomes" id="UP000027138">
    <property type="component" value="Unassembled WGS sequence"/>
</dbReference>